<reference evidence="7" key="1">
    <citation type="journal article" date="2014" name="Nucleic Acids Res.">
        <title>The evolutionary dynamics of variant antigen genes in Babesia reveal a history of genomic innovation underlying host-parasite interaction.</title>
        <authorList>
            <person name="Jackson A.P."/>
            <person name="Otto T.D."/>
            <person name="Darby A."/>
            <person name="Ramaprasad A."/>
            <person name="Xia D."/>
            <person name="Echaide I.E."/>
            <person name="Farber M."/>
            <person name="Gahlot S."/>
            <person name="Gamble J."/>
            <person name="Gupta D."/>
            <person name="Gupta Y."/>
            <person name="Jackson L."/>
            <person name="Malandrin L."/>
            <person name="Malas T.B."/>
            <person name="Moussa E."/>
            <person name="Nair M."/>
            <person name="Reid A.J."/>
            <person name="Sanders M."/>
            <person name="Sharma J."/>
            <person name="Tracey A."/>
            <person name="Quail M.A."/>
            <person name="Weir W."/>
            <person name="Wastling J.M."/>
            <person name="Hall N."/>
            <person name="Willadsen P."/>
            <person name="Lingelbach K."/>
            <person name="Shiels B."/>
            <person name="Tait A."/>
            <person name="Berriman M."/>
            <person name="Allred D.R."/>
            <person name="Pain A."/>
        </authorList>
    </citation>
    <scope>NUCLEOTIDE SEQUENCE</scope>
    <source>
        <strain evidence="7">1802A</strain>
    </source>
</reference>
<feature type="domain" description="PIG-P" evidence="6">
    <location>
        <begin position="29"/>
        <end position="125"/>
    </location>
</feature>
<name>A0AAD9G6U7_BABDI</name>
<keyword evidence="8" id="KW-1185">Reference proteome</keyword>
<keyword evidence="2 5" id="KW-0812">Transmembrane</keyword>
<evidence type="ECO:0000256" key="3">
    <source>
        <dbReference type="ARBA" id="ARBA00022989"/>
    </source>
</evidence>
<proteinExistence type="predicted"/>
<feature type="transmembrane region" description="Helical" evidence="5">
    <location>
        <begin position="57"/>
        <end position="78"/>
    </location>
</feature>
<accession>A0AAD9G6U7</accession>
<dbReference type="InterPro" id="IPR052263">
    <property type="entry name" value="GPI_Anchor_Biosynth"/>
</dbReference>
<dbReference type="AlphaFoldDB" id="A0AAD9G6U7"/>
<dbReference type="Proteomes" id="UP001195914">
    <property type="component" value="Unassembled WGS sequence"/>
</dbReference>
<evidence type="ECO:0000256" key="5">
    <source>
        <dbReference type="SAM" id="Phobius"/>
    </source>
</evidence>
<keyword evidence="4 5" id="KW-0472">Membrane</keyword>
<sequence>MNLEIKAYLTLILCHVFLGKASIRMIYHNAALYFVWSFLPYRIIQAYGITYYPSTHWAVSLPSAILFISFCIAFYNWFTERSMLPPLNSVASFTDPMGKRSYDIHIKHNLEFYDVPLEGVNRRLYS</sequence>
<reference evidence="7" key="2">
    <citation type="submission" date="2021-05" db="EMBL/GenBank/DDBJ databases">
        <authorList>
            <person name="Pain A."/>
        </authorList>
    </citation>
    <scope>NUCLEOTIDE SEQUENCE</scope>
    <source>
        <strain evidence="7">1802A</strain>
    </source>
</reference>
<protein>
    <recommendedName>
        <fullName evidence="6">PIG-P domain-containing protein</fullName>
    </recommendedName>
</protein>
<evidence type="ECO:0000256" key="4">
    <source>
        <dbReference type="ARBA" id="ARBA00023136"/>
    </source>
</evidence>
<evidence type="ECO:0000256" key="2">
    <source>
        <dbReference type="ARBA" id="ARBA00022692"/>
    </source>
</evidence>
<dbReference type="GO" id="GO:0016020">
    <property type="term" value="C:membrane"/>
    <property type="evidence" value="ECO:0007669"/>
    <property type="project" value="UniProtKB-SubCell"/>
</dbReference>
<feature type="transmembrane region" description="Helical" evidence="5">
    <location>
        <begin position="30"/>
        <end position="51"/>
    </location>
</feature>
<organism evidence="7 8">
    <name type="scientific">Babesia divergens</name>
    <dbReference type="NCBI Taxonomy" id="32595"/>
    <lineage>
        <taxon>Eukaryota</taxon>
        <taxon>Sar</taxon>
        <taxon>Alveolata</taxon>
        <taxon>Apicomplexa</taxon>
        <taxon>Aconoidasida</taxon>
        <taxon>Piroplasmida</taxon>
        <taxon>Babesiidae</taxon>
        <taxon>Babesia</taxon>
    </lineage>
</organism>
<comment type="caution">
    <text evidence="7">The sequence shown here is derived from an EMBL/GenBank/DDBJ whole genome shotgun (WGS) entry which is preliminary data.</text>
</comment>
<keyword evidence="3 5" id="KW-1133">Transmembrane helix</keyword>
<dbReference type="PANTHER" id="PTHR46346">
    <property type="entry name" value="PHOSPHATIDYLINOSITOL N-ACETYLGLUCOSAMINYLTRANSFERASE SUBUNIT P"/>
    <property type="match status" value="1"/>
</dbReference>
<dbReference type="PANTHER" id="PTHR46346:SF1">
    <property type="entry name" value="PHOSPHATIDYLINOSITOL N-ACETYLGLUCOSAMINYLTRANSFERASE SUBUNIT P"/>
    <property type="match status" value="1"/>
</dbReference>
<dbReference type="InterPro" id="IPR013717">
    <property type="entry name" value="PIG-P"/>
</dbReference>
<evidence type="ECO:0000313" key="7">
    <source>
        <dbReference type="EMBL" id="KAK1932959.1"/>
    </source>
</evidence>
<evidence type="ECO:0000259" key="6">
    <source>
        <dbReference type="Pfam" id="PF08510"/>
    </source>
</evidence>
<evidence type="ECO:0000256" key="1">
    <source>
        <dbReference type="ARBA" id="ARBA00004141"/>
    </source>
</evidence>
<dbReference type="GO" id="GO:0005783">
    <property type="term" value="C:endoplasmic reticulum"/>
    <property type="evidence" value="ECO:0007669"/>
    <property type="project" value="TreeGrafter"/>
</dbReference>
<gene>
    <name evidence="7" type="ORF">X943_001590</name>
</gene>
<dbReference type="GO" id="GO:0006506">
    <property type="term" value="P:GPI anchor biosynthetic process"/>
    <property type="evidence" value="ECO:0007669"/>
    <property type="project" value="TreeGrafter"/>
</dbReference>
<dbReference type="EMBL" id="JAHBMH010000073">
    <property type="protein sequence ID" value="KAK1932959.1"/>
    <property type="molecule type" value="Genomic_DNA"/>
</dbReference>
<dbReference type="Pfam" id="PF08510">
    <property type="entry name" value="PIG-P"/>
    <property type="match status" value="1"/>
</dbReference>
<evidence type="ECO:0000313" key="8">
    <source>
        <dbReference type="Proteomes" id="UP001195914"/>
    </source>
</evidence>
<comment type="subcellular location">
    <subcellularLocation>
        <location evidence="1">Membrane</location>
        <topology evidence="1">Multi-pass membrane protein</topology>
    </subcellularLocation>
</comment>